<dbReference type="AlphaFoldDB" id="A0A8X6LMD2"/>
<feature type="transmembrane region" description="Helical" evidence="1">
    <location>
        <begin position="204"/>
        <end position="227"/>
    </location>
</feature>
<dbReference type="EMBL" id="BMAO01007108">
    <property type="protein sequence ID" value="GFR13687.1"/>
    <property type="molecule type" value="Genomic_DNA"/>
</dbReference>
<feature type="transmembrane region" description="Helical" evidence="1">
    <location>
        <begin position="132"/>
        <end position="154"/>
    </location>
</feature>
<evidence type="ECO:0000256" key="1">
    <source>
        <dbReference type="SAM" id="Phobius"/>
    </source>
</evidence>
<name>A0A8X6LMD2_TRICU</name>
<feature type="transmembrane region" description="Helical" evidence="1">
    <location>
        <begin position="6"/>
        <end position="28"/>
    </location>
</feature>
<dbReference type="Proteomes" id="UP000887116">
    <property type="component" value="Unassembled WGS sequence"/>
</dbReference>
<feature type="transmembrane region" description="Helical" evidence="1">
    <location>
        <begin position="100"/>
        <end position="120"/>
    </location>
</feature>
<reference evidence="2" key="1">
    <citation type="submission" date="2020-07" db="EMBL/GenBank/DDBJ databases">
        <title>Multicomponent nature underlies the extraordinary mechanical properties of spider dragline silk.</title>
        <authorList>
            <person name="Kono N."/>
            <person name="Nakamura H."/>
            <person name="Mori M."/>
            <person name="Yoshida Y."/>
            <person name="Ohtoshi R."/>
            <person name="Malay A.D."/>
            <person name="Moran D.A.P."/>
            <person name="Tomita M."/>
            <person name="Numata K."/>
            <person name="Arakawa K."/>
        </authorList>
    </citation>
    <scope>NUCLEOTIDE SEQUENCE</scope>
</reference>
<organism evidence="2 3">
    <name type="scientific">Trichonephila clavata</name>
    <name type="common">Joro spider</name>
    <name type="synonym">Nephila clavata</name>
    <dbReference type="NCBI Taxonomy" id="2740835"/>
    <lineage>
        <taxon>Eukaryota</taxon>
        <taxon>Metazoa</taxon>
        <taxon>Ecdysozoa</taxon>
        <taxon>Arthropoda</taxon>
        <taxon>Chelicerata</taxon>
        <taxon>Arachnida</taxon>
        <taxon>Araneae</taxon>
        <taxon>Araneomorphae</taxon>
        <taxon>Entelegynae</taxon>
        <taxon>Araneoidea</taxon>
        <taxon>Nephilidae</taxon>
        <taxon>Trichonephila</taxon>
    </lineage>
</organism>
<gene>
    <name evidence="2" type="primary">AVEN_170186_1</name>
    <name evidence="2" type="ORF">TNCT_716411</name>
</gene>
<proteinExistence type="predicted"/>
<keyword evidence="3" id="KW-1185">Reference proteome</keyword>
<evidence type="ECO:0000313" key="2">
    <source>
        <dbReference type="EMBL" id="GFR13687.1"/>
    </source>
</evidence>
<keyword evidence="1" id="KW-0812">Transmembrane</keyword>
<comment type="caution">
    <text evidence="2">The sequence shown here is derived from an EMBL/GenBank/DDBJ whole genome shotgun (WGS) entry which is preliminary data.</text>
</comment>
<keyword evidence="1" id="KW-0472">Membrane</keyword>
<accession>A0A8X6LMD2</accession>
<sequence>MITIVTVVFVGIPNLVSLIVILWIAGGLPVEQNKLKDAFGKIAHSSRGFVLLLVFAHRVLTVLTRKILHYSPSEFGPSEQIDILRQKAKIDDILEHLQDIFSLPSFFVIITNIFMCSSILGKIMTGILSKILIVTVVFYGLSNLVSLTVLLWIAGGLPTDQNKLKDAFYKRAHSRFLIILSPEELPFKREILDKTAFVLNGCNILYYTRNSIFTLTGMLLTYAFIIYPN</sequence>
<protein>
    <submittedName>
        <fullName evidence="2">Uncharacterized protein</fullName>
    </submittedName>
</protein>
<evidence type="ECO:0000313" key="3">
    <source>
        <dbReference type="Proteomes" id="UP000887116"/>
    </source>
</evidence>
<keyword evidence="1" id="KW-1133">Transmembrane helix</keyword>